<evidence type="ECO:0000313" key="4">
    <source>
        <dbReference type="Proteomes" id="UP001054837"/>
    </source>
</evidence>
<feature type="compositionally biased region" description="Polar residues" evidence="1">
    <location>
        <begin position="862"/>
        <end position="875"/>
    </location>
</feature>
<feature type="region of interest" description="Disordered" evidence="1">
    <location>
        <begin position="975"/>
        <end position="1009"/>
    </location>
</feature>
<feature type="compositionally biased region" description="Basic and acidic residues" evidence="1">
    <location>
        <begin position="446"/>
        <end position="459"/>
    </location>
</feature>
<feature type="compositionally biased region" description="Basic and acidic residues" evidence="1">
    <location>
        <begin position="633"/>
        <end position="653"/>
    </location>
</feature>
<feature type="transmembrane region" description="Helical" evidence="2">
    <location>
        <begin position="12"/>
        <end position="31"/>
    </location>
</feature>
<feature type="compositionally biased region" description="Low complexity" evidence="1">
    <location>
        <begin position="1190"/>
        <end position="1207"/>
    </location>
</feature>
<keyword evidence="2" id="KW-0472">Membrane</keyword>
<feature type="compositionally biased region" description="Basic and acidic residues" evidence="1">
    <location>
        <begin position="40"/>
        <end position="54"/>
    </location>
</feature>
<keyword evidence="4" id="KW-1185">Reference proteome</keyword>
<feature type="region of interest" description="Disordered" evidence="1">
    <location>
        <begin position="1190"/>
        <end position="1250"/>
    </location>
</feature>
<dbReference type="Proteomes" id="UP001054837">
    <property type="component" value="Unassembled WGS sequence"/>
</dbReference>
<feature type="region of interest" description="Disordered" evidence="1">
    <location>
        <begin position="763"/>
        <end position="784"/>
    </location>
</feature>
<name>A0AAV4WHG8_9ARAC</name>
<proteinExistence type="predicted"/>
<feature type="region of interest" description="Disordered" evidence="1">
    <location>
        <begin position="1133"/>
        <end position="1171"/>
    </location>
</feature>
<comment type="caution">
    <text evidence="3">The sequence shown here is derived from an EMBL/GenBank/DDBJ whole genome shotgun (WGS) entry which is preliminary data.</text>
</comment>
<evidence type="ECO:0000313" key="3">
    <source>
        <dbReference type="EMBL" id="GIY81244.1"/>
    </source>
</evidence>
<gene>
    <name evidence="3" type="primary">AVEN_219491_1</name>
    <name evidence="3" type="ORF">CDAR_430101</name>
</gene>
<feature type="region of interest" description="Disordered" evidence="1">
    <location>
        <begin position="434"/>
        <end position="468"/>
    </location>
</feature>
<evidence type="ECO:0000256" key="1">
    <source>
        <dbReference type="SAM" id="MobiDB-lite"/>
    </source>
</evidence>
<keyword evidence="2" id="KW-0812">Transmembrane</keyword>
<feature type="region of interest" description="Disordered" evidence="1">
    <location>
        <begin position="346"/>
        <end position="375"/>
    </location>
</feature>
<feature type="region of interest" description="Disordered" evidence="1">
    <location>
        <begin position="862"/>
        <end position="884"/>
    </location>
</feature>
<feature type="region of interest" description="Disordered" evidence="1">
    <location>
        <begin position="40"/>
        <end position="71"/>
    </location>
</feature>
<feature type="compositionally biased region" description="Basic and acidic residues" evidence="1">
    <location>
        <begin position="1343"/>
        <end position="1355"/>
    </location>
</feature>
<evidence type="ECO:0000256" key="2">
    <source>
        <dbReference type="SAM" id="Phobius"/>
    </source>
</evidence>
<sequence length="1395" mass="155626">MDTGLIVRWPLSPFATALAAGALVAFCVALWKQRYFPKRRDSAPETSSKDKVLEDENNSCSSHGLKKSSSDPLFNKKENKLDFSASSEFSRLSNFGRFGQCPIRLPCTANFELRPLILCDELKNLPRFTKLYSVPASRSSSEPKLGTIFGINFRQVILRENADLFGNIYPTFLPFSKYSHPFVRPYYITRTKYSNLSLKPTLPLSSETTALTRPYINRNTCEGPITRTVKSVVREEDFHFFQRNGDDLGLRRRRNIQRDTESDTTKTCFPFETEIVECVNEQLVVSPSRTGDLDLNRSSTHEALPFLEEQLISLGNREVPSALGNCHAGQEGSVTLHEVEKSINSTEASIQKPKPTKENLEDVQEDGDKGGGVMTTRKNELSFALETKQTIWIAESNSVERPICGTLARGEEGKEQQIRSGAFCVTNDRDVTGLVEGGSGEANTRTPDEREENQMDRGSGKRSVGDAGAAAGARVFESSVTSETHVHPGGVSTVVSSLTVDDADRVWSSSEIDTILDTMSLKTVITTDHTFVDRDEGAYRPTFEEFIPVQSPHGDTLEDTIKELNEIAGRPLVLEESPPRVSRLLGLLSRDEERRARTRHEGASIDGEWDRILRNVLASVSELERFEEDGKEDGEATRRRRDVSPPKDADRQHPRQCHSSAAMEEEASLPTPKGETPTKVKNLRFKLDPDIFDVPSDDSFYDDDDEKDGRWKRQPKYRAFSSLELNDEPIKLVSVHASVVPAGQKMVARPVGIDLRVRLTEERHSKRAHVGTSPSQAKRRSPVSENRVGWCQELSPVTENVDWRETFTTVSKENNINNNTVTKETVKPVPNGILKSPSPKVETVIKDSANPFREEEKLTNGKLTNGKMTNGVTSSEKPKPVFNGVHHWNAPPKKLSLPRKKFEPDPEAIERITGYKNALSKPLCPHPCFQNQCLLLREIEQRWLQFLQQAQNDRTRIVTSVPDLGAIEKAVSEKWAQERASSSLRESPAREELLKPADTPSSRGSTPDDAWASYVQSCRKHLGRRSQSLSYLETEIDIPVVEDEDKWRSTSALDEPDSEDHPLPVEDSDFEQSREDLDDSGRAKSEHELRIQKSLQSLALPDWYKRSDKTKTGFILKSNEKEKRGWAAAKSLASSTSSLASCGLKRPVHSLRSSRENIPWSRGSSSPDGPALSLALARAFREPYLGWRARTSTSSGVSSSPRTSPPSWCAATTDEEANGVSFDGEDAFGQTSSEDGRHEEPPSLDDTGADAVTVSMDTGDLIKLPGGEDTCDDINNMSMDTCELFDASIVPDVDEPSPQADTGDDIDNLSTDTTEDKRKDPKFKRYSYSQSIYHSEWEDEESRGERKTPKEDRDQSPSSDTKVIWIESSFVGSRTTTSICVLPDGRAKLERPASR</sequence>
<reference evidence="3 4" key="1">
    <citation type="submission" date="2021-06" db="EMBL/GenBank/DDBJ databases">
        <title>Caerostris darwini draft genome.</title>
        <authorList>
            <person name="Kono N."/>
            <person name="Arakawa K."/>
        </authorList>
    </citation>
    <scope>NUCLEOTIDE SEQUENCE [LARGE SCALE GENOMIC DNA]</scope>
</reference>
<feature type="region of interest" description="Disordered" evidence="1">
    <location>
        <begin position="625"/>
        <end position="680"/>
    </location>
</feature>
<organism evidence="3 4">
    <name type="scientific">Caerostris darwini</name>
    <dbReference type="NCBI Taxonomy" id="1538125"/>
    <lineage>
        <taxon>Eukaryota</taxon>
        <taxon>Metazoa</taxon>
        <taxon>Ecdysozoa</taxon>
        <taxon>Arthropoda</taxon>
        <taxon>Chelicerata</taxon>
        <taxon>Arachnida</taxon>
        <taxon>Araneae</taxon>
        <taxon>Araneomorphae</taxon>
        <taxon>Entelegynae</taxon>
        <taxon>Araneoidea</taxon>
        <taxon>Araneidae</taxon>
        <taxon>Caerostris</taxon>
    </lineage>
</organism>
<feature type="region of interest" description="Disordered" evidence="1">
    <location>
        <begin position="1286"/>
        <end position="1364"/>
    </location>
</feature>
<keyword evidence="2" id="KW-1133">Transmembrane helix</keyword>
<feature type="region of interest" description="Disordered" evidence="1">
    <location>
        <begin position="1046"/>
        <end position="1089"/>
    </location>
</feature>
<dbReference type="EMBL" id="BPLQ01014591">
    <property type="protein sequence ID" value="GIY81244.1"/>
    <property type="molecule type" value="Genomic_DNA"/>
</dbReference>
<feature type="compositionally biased region" description="Basic and acidic residues" evidence="1">
    <location>
        <begin position="1071"/>
        <end position="1089"/>
    </location>
</feature>
<accession>A0AAV4WHG8</accession>
<protein>
    <submittedName>
        <fullName evidence="3">Uncharacterized protein</fullName>
    </submittedName>
</protein>